<evidence type="ECO:0000256" key="4">
    <source>
        <dbReference type="ARBA" id="ARBA00023136"/>
    </source>
</evidence>
<evidence type="ECO:0000259" key="6">
    <source>
        <dbReference type="Pfam" id="PF04932"/>
    </source>
</evidence>
<keyword evidence="3 5" id="KW-1133">Transmembrane helix</keyword>
<dbReference type="EMBL" id="MLJW01001960">
    <property type="protein sequence ID" value="OIQ76127.1"/>
    <property type="molecule type" value="Genomic_DNA"/>
</dbReference>
<feature type="transmembrane region" description="Helical" evidence="5">
    <location>
        <begin position="226"/>
        <end position="259"/>
    </location>
</feature>
<feature type="transmembrane region" description="Helical" evidence="5">
    <location>
        <begin position="43"/>
        <end position="66"/>
    </location>
</feature>
<keyword evidence="2 5" id="KW-0812">Transmembrane</keyword>
<comment type="subcellular location">
    <subcellularLocation>
        <location evidence="1">Membrane</location>
        <topology evidence="1">Multi-pass membrane protein</topology>
    </subcellularLocation>
</comment>
<organism evidence="9">
    <name type="scientific">mine drainage metagenome</name>
    <dbReference type="NCBI Taxonomy" id="410659"/>
    <lineage>
        <taxon>unclassified sequences</taxon>
        <taxon>metagenomes</taxon>
        <taxon>ecological metagenomes</taxon>
    </lineage>
</organism>
<feature type="transmembrane region" description="Helical" evidence="5">
    <location>
        <begin position="271"/>
        <end position="290"/>
    </location>
</feature>
<protein>
    <submittedName>
        <fullName evidence="9">O-antigen ligase</fullName>
    </submittedName>
</protein>
<feature type="domain" description="O-antigen ligase-related" evidence="6">
    <location>
        <begin position="230"/>
        <end position="381"/>
    </location>
</feature>
<feature type="transmembrane region" description="Helical" evidence="5">
    <location>
        <begin position="73"/>
        <end position="92"/>
    </location>
</feature>
<dbReference type="InterPro" id="IPR007016">
    <property type="entry name" value="O-antigen_ligase-rel_domated"/>
</dbReference>
<keyword evidence="4 5" id="KW-0472">Membrane</keyword>
<dbReference type="GO" id="GO:0016874">
    <property type="term" value="F:ligase activity"/>
    <property type="evidence" value="ECO:0007669"/>
    <property type="project" value="UniProtKB-KW"/>
</dbReference>
<feature type="transmembrane region" description="Helical" evidence="5">
    <location>
        <begin position="432"/>
        <end position="452"/>
    </location>
</feature>
<evidence type="ECO:0000259" key="7">
    <source>
        <dbReference type="Pfam" id="PF11846"/>
    </source>
</evidence>
<feature type="transmembrane region" description="Helical" evidence="5">
    <location>
        <begin position="473"/>
        <end position="491"/>
    </location>
</feature>
<dbReference type="AlphaFoldDB" id="A0A1J5Q7Z4"/>
<proteinExistence type="predicted"/>
<name>A0A1J5Q7Z4_9ZZZZ</name>
<accession>A0A1J5Q7Z4</accession>
<feature type="transmembrane region" description="Helical" evidence="5">
    <location>
        <begin position="21"/>
        <end position="37"/>
    </location>
</feature>
<dbReference type="InterPro" id="IPR021797">
    <property type="entry name" value="Wzy_C_2"/>
</dbReference>
<evidence type="ECO:0000256" key="1">
    <source>
        <dbReference type="ARBA" id="ARBA00004141"/>
    </source>
</evidence>
<feature type="domain" description="Virulence factor membrane-bound polymerase C-terminal" evidence="7">
    <location>
        <begin position="413"/>
        <end position="592"/>
    </location>
</feature>
<dbReference type="GO" id="GO:0016020">
    <property type="term" value="C:membrane"/>
    <property type="evidence" value="ECO:0007669"/>
    <property type="project" value="UniProtKB-SubCell"/>
</dbReference>
<feature type="domain" description="Protein glycosylation ligase" evidence="8">
    <location>
        <begin position="194"/>
        <end position="218"/>
    </location>
</feature>
<dbReference type="Pfam" id="PF04932">
    <property type="entry name" value="Wzy_C"/>
    <property type="match status" value="1"/>
</dbReference>
<dbReference type="PANTHER" id="PTHR37422:SF13">
    <property type="entry name" value="LIPOPOLYSACCHARIDE BIOSYNTHESIS PROTEIN PA4999-RELATED"/>
    <property type="match status" value="1"/>
</dbReference>
<keyword evidence="9" id="KW-0436">Ligase</keyword>
<feature type="transmembrane region" description="Helical" evidence="5">
    <location>
        <begin position="364"/>
        <end position="389"/>
    </location>
</feature>
<evidence type="ECO:0000256" key="3">
    <source>
        <dbReference type="ARBA" id="ARBA00022989"/>
    </source>
</evidence>
<feature type="transmembrane region" description="Helical" evidence="5">
    <location>
        <begin position="98"/>
        <end position="118"/>
    </location>
</feature>
<dbReference type="InterPro" id="IPR031726">
    <property type="entry name" value="PglL_A"/>
</dbReference>
<gene>
    <name evidence="9" type="ORF">GALL_421970</name>
</gene>
<sequence length="638" mass="68543">MPTLRNPAASTRHPERSSAHPISTGLLAMAMALPLVWPFDPGIVAKMGTSLLAGGLWGTVLLATAWSGLTPRFGLASLGFAVLAAVVGLQTAVGELAYVAQGAITIAILLGAALIAGLGNAAAQRDDHAIAAASAPANPWLDAAAAGLLVQGVIQVVFGPVQFALWQIPALGQWLAQHAPLYSEIISYPATGRVFGNLRQPNHYATAVALGLAGLAWWAPRMRVSLVWTAVIGMSWALVVCGSRTGMVQAVVAGALVLLAVRGAWRHPRWSALVAVPLLYVAWWLALRAADHVGWISFLDAVTRQLDQPVNARALIWRNAWQVFEHLPWLGAGWGQLGWGLQHTALHGALHPLPLDNIDNAHDLILQLLAETGLIGTVPFLAVALAWLWRALLRWVRLGRSSPGGQSPLPLTAWMGMAFLGLHSLVEYPLWYLYFLWAFAFLAGWMDGIPAPRPVAENRKNAQAGSGLALPRPMALAAGVIALLLVTKAGFDYAITNAVYASDKPQTRQSIRSADRGNWFFRPLVEFAQASAIQISATDPMHVLLSDQGLIDRVSHAYGDPNLLTRRILLLSRLGHPHEAEQLARYTASAFWLYAPNLARQFPAQAAQAGLTPEQIAPLLAALKAAPVLRRVTVPLHR</sequence>
<dbReference type="PANTHER" id="PTHR37422">
    <property type="entry name" value="TEICHURONIC ACID BIOSYNTHESIS PROTEIN TUAE"/>
    <property type="match status" value="1"/>
</dbReference>
<dbReference type="Pfam" id="PF11846">
    <property type="entry name" value="Wzy_C_2"/>
    <property type="match status" value="1"/>
</dbReference>
<evidence type="ECO:0000313" key="9">
    <source>
        <dbReference type="EMBL" id="OIQ76127.1"/>
    </source>
</evidence>
<evidence type="ECO:0000256" key="2">
    <source>
        <dbReference type="ARBA" id="ARBA00022692"/>
    </source>
</evidence>
<evidence type="ECO:0000256" key="5">
    <source>
        <dbReference type="SAM" id="Phobius"/>
    </source>
</evidence>
<evidence type="ECO:0000259" key="8">
    <source>
        <dbReference type="Pfam" id="PF15864"/>
    </source>
</evidence>
<reference evidence="9" key="1">
    <citation type="submission" date="2016-10" db="EMBL/GenBank/DDBJ databases">
        <title>Sequence of Gallionella enrichment culture.</title>
        <authorList>
            <person name="Poehlein A."/>
            <person name="Muehling M."/>
            <person name="Daniel R."/>
        </authorList>
    </citation>
    <scope>NUCLEOTIDE SEQUENCE</scope>
</reference>
<comment type="caution">
    <text evidence="9">The sequence shown here is derived from an EMBL/GenBank/DDBJ whole genome shotgun (WGS) entry which is preliminary data.</text>
</comment>
<dbReference type="InterPro" id="IPR051533">
    <property type="entry name" value="WaaL-like"/>
</dbReference>
<dbReference type="Pfam" id="PF15864">
    <property type="entry name" value="PglL_A"/>
    <property type="match status" value="1"/>
</dbReference>